<gene>
    <name evidence="10" type="ORF">KC01_LOCUS26809</name>
</gene>
<evidence type="ECO:0000256" key="7">
    <source>
        <dbReference type="ARBA" id="ARBA00023180"/>
    </source>
</evidence>
<dbReference type="EMBL" id="OZ035844">
    <property type="protein sequence ID" value="CAL1598423.1"/>
    <property type="molecule type" value="Genomic_DNA"/>
</dbReference>
<keyword evidence="5" id="KW-0472">Membrane</keyword>
<dbReference type="SMART" id="SM00409">
    <property type="entry name" value="IG"/>
    <property type="match status" value="2"/>
</dbReference>
<evidence type="ECO:0000256" key="2">
    <source>
        <dbReference type="ARBA" id="ARBA00022692"/>
    </source>
</evidence>
<keyword evidence="3" id="KW-0732">Signal</keyword>
<dbReference type="InterPro" id="IPR013783">
    <property type="entry name" value="Ig-like_fold"/>
</dbReference>
<feature type="domain" description="Ig-like" evidence="9">
    <location>
        <begin position="229"/>
        <end position="315"/>
    </location>
</feature>
<feature type="domain" description="Ig-like" evidence="9">
    <location>
        <begin position="8"/>
        <end position="116"/>
    </location>
</feature>
<accession>A0AAV2L7Q6</accession>
<evidence type="ECO:0000256" key="1">
    <source>
        <dbReference type="ARBA" id="ARBA00004167"/>
    </source>
</evidence>
<keyword evidence="6" id="KW-1015">Disulfide bond</keyword>
<dbReference type="PANTHER" id="PTHR46841:SF4">
    <property type="entry name" value="SC:D189"/>
    <property type="match status" value="1"/>
</dbReference>
<comment type="subcellular location">
    <subcellularLocation>
        <location evidence="1">Membrane</location>
        <topology evidence="1">Single-pass membrane protein</topology>
    </subcellularLocation>
</comment>
<keyword evidence="2" id="KW-0812">Transmembrane</keyword>
<evidence type="ECO:0000256" key="5">
    <source>
        <dbReference type="ARBA" id="ARBA00023136"/>
    </source>
</evidence>
<dbReference type="Pfam" id="PF07686">
    <property type="entry name" value="V-set"/>
    <property type="match status" value="2"/>
</dbReference>
<dbReference type="SUPFAM" id="SSF48726">
    <property type="entry name" value="Immunoglobulin"/>
    <property type="match status" value="3"/>
</dbReference>
<keyword evidence="4" id="KW-1133">Transmembrane helix</keyword>
<dbReference type="Gene3D" id="2.60.40.10">
    <property type="entry name" value="Immunoglobulins"/>
    <property type="match status" value="3"/>
</dbReference>
<proteinExistence type="predicted"/>
<sequence length="341" mass="36816">MAVSWTLGAVTATPAQSAEVGQSLNLSCSLSTAAGDTIHQVRWLRDGSRQTLLAYRAVPTVHLSHQEPAVLLWPSPLGSSHISIQSVKPEDEGCFLCMFDVYPSGQQEGKTCVTVTGKVNHKNTTTAIAGKPTTFTCSYTLPARVQQVLWRRTGGQGQRTTLASYSKHGHQSIDEAFVNRVTLSKNLGDSAMTMQEVKMEDEACYTCEFHTYPDGTKSAATCLVVYVLPKAEVSHTTQPSGAIEASCSARAKPSVQMEWDFGGDNRALGTPVLTSHNQSDGTITMTSSVLLKSGTLGDVRCVIHHPGMDEPLTVSLTNDGPAMSVLLWTKRRENLRSTDDD</sequence>
<evidence type="ECO:0000313" key="11">
    <source>
        <dbReference type="Proteomes" id="UP001497482"/>
    </source>
</evidence>
<keyword evidence="11" id="KW-1185">Reference proteome</keyword>
<dbReference type="SMART" id="SM00406">
    <property type="entry name" value="IGv"/>
    <property type="match status" value="2"/>
</dbReference>
<dbReference type="InterPro" id="IPR007110">
    <property type="entry name" value="Ig-like_dom"/>
</dbReference>
<evidence type="ECO:0000256" key="3">
    <source>
        <dbReference type="ARBA" id="ARBA00022729"/>
    </source>
</evidence>
<evidence type="ECO:0000256" key="6">
    <source>
        <dbReference type="ARBA" id="ARBA00023157"/>
    </source>
</evidence>
<evidence type="ECO:0000256" key="8">
    <source>
        <dbReference type="ARBA" id="ARBA00023319"/>
    </source>
</evidence>
<dbReference type="PANTHER" id="PTHR46841">
    <property type="entry name" value="OX-2 MEMBRANE GLYCOPROTEIN"/>
    <property type="match status" value="1"/>
</dbReference>
<evidence type="ECO:0000256" key="4">
    <source>
        <dbReference type="ARBA" id="ARBA00022989"/>
    </source>
</evidence>
<organism evidence="10 11">
    <name type="scientific">Knipowitschia caucasica</name>
    <name type="common">Caucasian dwarf goby</name>
    <name type="synonym">Pomatoschistus caucasicus</name>
    <dbReference type="NCBI Taxonomy" id="637954"/>
    <lineage>
        <taxon>Eukaryota</taxon>
        <taxon>Metazoa</taxon>
        <taxon>Chordata</taxon>
        <taxon>Craniata</taxon>
        <taxon>Vertebrata</taxon>
        <taxon>Euteleostomi</taxon>
        <taxon>Actinopterygii</taxon>
        <taxon>Neopterygii</taxon>
        <taxon>Teleostei</taxon>
        <taxon>Neoteleostei</taxon>
        <taxon>Acanthomorphata</taxon>
        <taxon>Gobiaria</taxon>
        <taxon>Gobiiformes</taxon>
        <taxon>Gobioidei</taxon>
        <taxon>Gobiidae</taxon>
        <taxon>Gobiinae</taxon>
        <taxon>Knipowitschia</taxon>
    </lineage>
</organism>
<dbReference type="GO" id="GO:0098632">
    <property type="term" value="F:cell-cell adhesion mediator activity"/>
    <property type="evidence" value="ECO:0007669"/>
    <property type="project" value="InterPro"/>
</dbReference>
<keyword evidence="7" id="KW-0325">Glycoprotein</keyword>
<dbReference type="InterPro" id="IPR013106">
    <property type="entry name" value="Ig_V-set"/>
</dbReference>
<feature type="domain" description="Ig-like" evidence="9">
    <location>
        <begin position="130"/>
        <end position="207"/>
    </location>
</feature>
<protein>
    <recommendedName>
        <fullName evidence="9">Ig-like domain-containing protein</fullName>
    </recommendedName>
</protein>
<evidence type="ECO:0000313" key="10">
    <source>
        <dbReference type="EMBL" id="CAL1598423.1"/>
    </source>
</evidence>
<dbReference type="InterPro" id="IPR047164">
    <property type="entry name" value="OX2G-like"/>
</dbReference>
<evidence type="ECO:0000259" key="9">
    <source>
        <dbReference type="PROSITE" id="PS50835"/>
    </source>
</evidence>
<dbReference type="InterPro" id="IPR003599">
    <property type="entry name" value="Ig_sub"/>
</dbReference>
<name>A0AAV2L7Q6_KNICA</name>
<keyword evidence="8" id="KW-0393">Immunoglobulin domain</keyword>
<dbReference type="PROSITE" id="PS50835">
    <property type="entry name" value="IG_LIKE"/>
    <property type="match status" value="3"/>
</dbReference>
<dbReference type="Proteomes" id="UP001497482">
    <property type="component" value="Chromosome 22"/>
</dbReference>
<reference evidence="10 11" key="1">
    <citation type="submission" date="2024-04" db="EMBL/GenBank/DDBJ databases">
        <authorList>
            <person name="Waldvogel A.-M."/>
            <person name="Schoenle A."/>
        </authorList>
    </citation>
    <scope>NUCLEOTIDE SEQUENCE [LARGE SCALE GENOMIC DNA]</scope>
</reference>
<dbReference type="InterPro" id="IPR036179">
    <property type="entry name" value="Ig-like_dom_sf"/>
</dbReference>
<dbReference type="GO" id="GO:0016020">
    <property type="term" value="C:membrane"/>
    <property type="evidence" value="ECO:0007669"/>
    <property type="project" value="UniProtKB-SubCell"/>
</dbReference>
<dbReference type="AlphaFoldDB" id="A0AAV2L7Q6"/>